<feature type="non-terminal residue" evidence="1">
    <location>
        <position position="1"/>
    </location>
</feature>
<dbReference type="Proteomes" id="UP000256964">
    <property type="component" value="Unassembled WGS sequence"/>
</dbReference>
<dbReference type="OrthoDB" id="2803783at2759"/>
<proteinExistence type="predicted"/>
<dbReference type="EMBL" id="KZ857531">
    <property type="protein sequence ID" value="RDX40911.1"/>
    <property type="molecule type" value="Genomic_DNA"/>
</dbReference>
<reference evidence="1 2" key="1">
    <citation type="journal article" date="2018" name="Biotechnol. Biofuels">
        <title>Integrative visual omics of the white-rot fungus Polyporus brumalis exposes the biotechnological potential of its oxidative enzymes for delignifying raw plant biomass.</title>
        <authorList>
            <person name="Miyauchi S."/>
            <person name="Rancon A."/>
            <person name="Drula E."/>
            <person name="Hage H."/>
            <person name="Chaduli D."/>
            <person name="Favel A."/>
            <person name="Grisel S."/>
            <person name="Henrissat B."/>
            <person name="Herpoel-Gimbert I."/>
            <person name="Ruiz-Duenas F.J."/>
            <person name="Chevret D."/>
            <person name="Hainaut M."/>
            <person name="Lin J."/>
            <person name="Wang M."/>
            <person name="Pangilinan J."/>
            <person name="Lipzen A."/>
            <person name="Lesage-Meessen L."/>
            <person name="Navarro D."/>
            <person name="Riley R."/>
            <person name="Grigoriev I.V."/>
            <person name="Zhou S."/>
            <person name="Raouche S."/>
            <person name="Rosso M.N."/>
        </authorList>
    </citation>
    <scope>NUCLEOTIDE SEQUENCE [LARGE SCALE GENOMIC DNA]</scope>
    <source>
        <strain evidence="1 2">BRFM 1820</strain>
    </source>
</reference>
<sequence>PDWVFSAVEFFEYHLEAGGKGWHRLVHSWQKFEMHMGYPESRKKQFHLPTALRPDEIAQWMKEGRDYEKLPELVDHVAFSAQWKTWWASLQPATRRVDGSPTLLNRIAPTDKSEWEIIWRGGPCGLFLVIMGLAWW</sequence>
<evidence type="ECO:0000313" key="1">
    <source>
        <dbReference type="EMBL" id="RDX40911.1"/>
    </source>
</evidence>
<evidence type="ECO:0000313" key="2">
    <source>
        <dbReference type="Proteomes" id="UP000256964"/>
    </source>
</evidence>
<protein>
    <submittedName>
        <fullName evidence="1">Uncharacterized protein</fullName>
    </submittedName>
</protein>
<dbReference type="STRING" id="139420.A0A371CKV3"/>
<feature type="non-terminal residue" evidence="1">
    <location>
        <position position="136"/>
    </location>
</feature>
<gene>
    <name evidence="1" type="ORF">OH76DRAFT_1306207</name>
</gene>
<organism evidence="1 2">
    <name type="scientific">Lentinus brumalis</name>
    <dbReference type="NCBI Taxonomy" id="2498619"/>
    <lineage>
        <taxon>Eukaryota</taxon>
        <taxon>Fungi</taxon>
        <taxon>Dikarya</taxon>
        <taxon>Basidiomycota</taxon>
        <taxon>Agaricomycotina</taxon>
        <taxon>Agaricomycetes</taxon>
        <taxon>Polyporales</taxon>
        <taxon>Polyporaceae</taxon>
        <taxon>Lentinus</taxon>
    </lineage>
</organism>
<accession>A0A371CKV3</accession>
<keyword evidence="2" id="KW-1185">Reference proteome</keyword>
<dbReference type="AlphaFoldDB" id="A0A371CKV3"/>
<name>A0A371CKV3_9APHY</name>